<dbReference type="EMBL" id="MN739566">
    <property type="protein sequence ID" value="QHT13329.1"/>
    <property type="molecule type" value="Genomic_DNA"/>
</dbReference>
<evidence type="ECO:0000256" key="1">
    <source>
        <dbReference type="SAM" id="Coils"/>
    </source>
</evidence>
<accession>A0A6C0DBL3</accession>
<protein>
    <submittedName>
        <fullName evidence="2">Uncharacterized protein</fullName>
    </submittedName>
</protein>
<dbReference type="AlphaFoldDB" id="A0A6C0DBL3"/>
<organism evidence="2">
    <name type="scientific">viral metagenome</name>
    <dbReference type="NCBI Taxonomy" id="1070528"/>
    <lineage>
        <taxon>unclassified sequences</taxon>
        <taxon>metagenomes</taxon>
        <taxon>organismal metagenomes</taxon>
    </lineage>
</organism>
<sequence length="115" mass="13773">MSNYYLKYLKYKKKYMDLKGGSEKEKSDPQIGKNDFSLLQEKIIEKIKDYQLIINNTSKREIEVINKSIRELRKEKNTLTDTLKLPKDKENLNNKLKELEAENKKKMLSKKKIKF</sequence>
<evidence type="ECO:0000313" key="2">
    <source>
        <dbReference type="EMBL" id="QHT13329.1"/>
    </source>
</evidence>
<reference evidence="2" key="1">
    <citation type="journal article" date="2020" name="Nature">
        <title>Giant virus diversity and host interactions through global metagenomics.</title>
        <authorList>
            <person name="Schulz F."/>
            <person name="Roux S."/>
            <person name="Paez-Espino D."/>
            <person name="Jungbluth S."/>
            <person name="Walsh D.A."/>
            <person name="Denef V.J."/>
            <person name="McMahon K.D."/>
            <person name="Konstantinidis K.T."/>
            <person name="Eloe-Fadrosh E.A."/>
            <person name="Kyrpides N.C."/>
            <person name="Woyke T."/>
        </authorList>
    </citation>
    <scope>NUCLEOTIDE SEQUENCE</scope>
    <source>
        <strain evidence="2">GVMAG-M-3300023174-131</strain>
    </source>
</reference>
<name>A0A6C0DBL3_9ZZZZ</name>
<feature type="coiled-coil region" evidence="1">
    <location>
        <begin position="55"/>
        <end position="109"/>
    </location>
</feature>
<keyword evidence="1" id="KW-0175">Coiled coil</keyword>
<proteinExistence type="predicted"/>